<organism evidence="2 3">
    <name type="scientific">Prymnesium parvum</name>
    <name type="common">Toxic golden alga</name>
    <dbReference type="NCBI Taxonomy" id="97485"/>
    <lineage>
        <taxon>Eukaryota</taxon>
        <taxon>Haptista</taxon>
        <taxon>Haptophyta</taxon>
        <taxon>Prymnesiophyceae</taxon>
        <taxon>Prymnesiales</taxon>
        <taxon>Prymnesiaceae</taxon>
        <taxon>Prymnesium</taxon>
    </lineage>
</organism>
<evidence type="ECO:0000256" key="1">
    <source>
        <dbReference type="SAM" id="MobiDB-lite"/>
    </source>
</evidence>
<reference evidence="2 3" key="1">
    <citation type="journal article" date="2024" name="Science">
        <title>Giant polyketide synthase enzymes in the biosynthesis of giant marine polyether toxins.</title>
        <authorList>
            <person name="Fallon T.R."/>
            <person name="Shende V.V."/>
            <person name="Wierzbicki I.H."/>
            <person name="Pendleton A.L."/>
            <person name="Watervoot N.F."/>
            <person name="Auber R.P."/>
            <person name="Gonzalez D.J."/>
            <person name="Wisecaver J.H."/>
            <person name="Moore B.S."/>
        </authorList>
    </citation>
    <scope>NUCLEOTIDE SEQUENCE [LARGE SCALE GENOMIC DNA]</scope>
    <source>
        <strain evidence="2 3">12B1</strain>
    </source>
</reference>
<dbReference type="Proteomes" id="UP001515480">
    <property type="component" value="Unassembled WGS sequence"/>
</dbReference>
<gene>
    <name evidence="2" type="ORF">AB1Y20_010499</name>
</gene>
<feature type="region of interest" description="Disordered" evidence="1">
    <location>
        <begin position="1"/>
        <end position="78"/>
    </location>
</feature>
<protein>
    <submittedName>
        <fullName evidence="2">Uncharacterized protein</fullName>
    </submittedName>
</protein>
<evidence type="ECO:0000313" key="3">
    <source>
        <dbReference type="Proteomes" id="UP001515480"/>
    </source>
</evidence>
<proteinExistence type="predicted"/>
<keyword evidence="3" id="KW-1185">Reference proteome</keyword>
<evidence type="ECO:0000313" key="2">
    <source>
        <dbReference type="EMBL" id="KAL1504089.1"/>
    </source>
</evidence>
<accession>A0AB34IRK0</accession>
<feature type="compositionally biased region" description="Low complexity" evidence="1">
    <location>
        <begin position="1"/>
        <end position="29"/>
    </location>
</feature>
<dbReference type="AlphaFoldDB" id="A0AB34IRK0"/>
<dbReference type="EMBL" id="JBGBPQ010000020">
    <property type="protein sequence ID" value="KAL1504089.1"/>
    <property type="molecule type" value="Genomic_DNA"/>
</dbReference>
<sequence>MCASAATSASPASSIVGARAPPRSRSSRSTNACTAASTPHGPPARWRMNAGEPSRKQKPAIQGGGKSNSPPRMTLCML</sequence>
<name>A0AB34IRK0_PRYPA</name>
<comment type="caution">
    <text evidence="2">The sequence shown here is derived from an EMBL/GenBank/DDBJ whole genome shotgun (WGS) entry which is preliminary data.</text>
</comment>